<feature type="compositionally biased region" description="Basic and acidic residues" evidence="1">
    <location>
        <begin position="1"/>
        <end position="16"/>
    </location>
</feature>
<keyword evidence="3" id="KW-1185">Reference proteome</keyword>
<evidence type="ECO:0000313" key="3">
    <source>
        <dbReference type="Proteomes" id="UP000005952"/>
    </source>
</evidence>
<dbReference type="Proteomes" id="UP000005952">
    <property type="component" value="Chromosome"/>
</dbReference>
<evidence type="ECO:0000313" key="2">
    <source>
        <dbReference type="EMBL" id="AGK56920.1"/>
    </source>
</evidence>
<name>N0B9Y1_9HYPH</name>
<accession>N0B9Y1</accession>
<organism evidence="2 3">
    <name type="scientific">Hyphomicrobium denitrificans 1NES1</name>
    <dbReference type="NCBI Taxonomy" id="670307"/>
    <lineage>
        <taxon>Bacteria</taxon>
        <taxon>Pseudomonadati</taxon>
        <taxon>Pseudomonadota</taxon>
        <taxon>Alphaproteobacteria</taxon>
        <taxon>Hyphomicrobiales</taxon>
        <taxon>Hyphomicrobiaceae</taxon>
        <taxon>Hyphomicrobium</taxon>
    </lineage>
</organism>
<dbReference type="AlphaFoldDB" id="N0B9Y1"/>
<proteinExistence type="predicted"/>
<dbReference type="EMBL" id="CP005587">
    <property type="protein sequence ID" value="AGK56920.1"/>
    <property type="molecule type" value="Genomic_DNA"/>
</dbReference>
<protein>
    <submittedName>
        <fullName evidence="2">Uncharacterized protein</fullName>
    </submittedName>
</protein>
<dbReference type="STRING" id="670307.HYPDE_26188"/>
<evidence type="ECO:0000256" key="1">
    <source>
        <dbReference type="SAM" id="MobiDB-lite"/>
    </source>
</evidence>
<dbReference type="HOGENOM" id="CLU_2422961_0_0_5"/>
<dbReference type="KEGG" id="hdt:HYPDE_26188"/>
<sequence length="91" mass="9839">MRDRYAATPASKERVMHKTSRVSSGERVARSTRRNAVSGIASLTGVKRQRAIKVAPSILLVEFGHLVDEVRAGEVAAIPNANCSPDTRGRP</sequence>
<feature type="region of interest" description="Disordered" evidence="1">
    <location>
        <begin position="1"/>
        <end position="30"/>
    </location>
</feature>
<gene>
    <name evidence="2" type="ORF">HYPDE_26188</name>
</gene>
<reference evidence="2 3" key="1">
    <citation type="journal article" date="2013" name="Genome Announc.">
        <title>Genome sequences for three denitrifying bacterial strains isolated from a uranium- and nitrate-contaminated subsurface environment.</title>
        <authorList>
            <person name="Venkatramanan R."/>
            <person name="Prakash O."/>
            <person name="Woyke T."/>
            <person name="Chain P."/>
            <person name="Goodwin L.A."/>
            <person name="Watson D."/>
            <person name="Brooks S."/>
            <person name="Kostka J.E."/>
            <person name="Green S.J."/>
        </authorList>
    </citation>
    <scope>NUCLEOTIDE SEQUENCE [LARGE SCALE GENOMIC DNA]</scope>
    <source>
        <strain evidence="2 3">1NES1</strain>
    </source>
</reference>